<proteinExistence type="predicted"/>
<dbReference type="InParanoid" id="C3ZM28"/>
<accession>C3ZM28</accession>
<dbReference type="AlphaFoldDB" id="C3ZM28"/>
<sequence>MTGWEGVAGNADRRLSGILISLPPGVLESPPRALHQLSFPAGLAGVQYRRLAAGRPGAGHGPGAARGGFHPPMSPTPIGSYRLIGHGPTRPPRLTGGFHQYRGYPNHKQVRRDAPGAVPIRGNSSETILLPVSVDQASLPGFTCTPKELEHLARKGRTFLPVSCPCASLRSTPVNNKMTGSTAHTPPSHPGPDRPASQQQITGSSCPAPQHNTPQRHHSAPGDRTNPRQACGYSLQDV</sequence>
<feature type="compositionally biased region" description="Polar residues" evidence="1">
    <location>
        <begin position="196"/>
        <end position="213"/>
    </location>
</feature>
<dbReference type="EMBL" id="GG666644">
    <property type="protein sequence ID" value="EEN46284.1"/>
    <property type="molecule type" value="Genomic_DNA"/>
</dbReference>
<name>C3ZM28_BRAFL</name>
<organism>
    <name type="scientific">Branchiostoma floridae</name>
    <name type="common">Florida lancelet</name>
    <name type="synonym">Amphioxus</name>
    <dbReference type="NCBI Taxonomy" id="7739"/>
    <lineage>
        <taxon>Eukaryota</taxon>
        <taxon>Metazoa</taxon>
        <taxon>Chordata</taxon>
        <taxon>Cephalochordata</taxon>
        <taxon>Leptocardii</taxon>
        <taxon>Amphioxiformes</taxon>
        <taxon>Branchiostomatidae</taxon>
        <taxon>Branchiostoma</taxon>
    </lineage>
</organism>
<protein>
    <submittedName>
        <fullName evidence="2">Uncharacterized protein</fullName>
    </submittedName>
</protein>
<evidence type="ECO:0000313" key="2">
    <source>
        <dbReference type="EMBL" id="EEN46284.1"/>
    </source>
</evidence>
<feature type="region of interest" description="Disordered" evidence="1">
    <location>
        <begin position="170"/>
        <end position="238"/>
    </location>
</feature>
<reference evidence="2" key="1">
    <citation type="journal article" date="2008" name="Nature">
        <title>The amphioxus genome and the evolution of the chordate karyotype.</title>
        <authorList>
            <consortium name="US DOE Joint Genome Institute (JGI-PGF)"/>
            <person name="Putnam N.H."/>
            <person name="Butts T."/>
            <person name="Ferrier D.E.K."/>
            <person name="Furlong R.F."/>
            <person name="Hellsten U."/>
            <person name="Kawashima T."/>
            <person name="Robinson-Rechavi M."/>
            <person name="Shoguchi E."/>
            <person name="Terry A."/>
            <person name="Yu J.-K."/>
            <person name="Benito-Gutierrez E.L."/>
            <person name="Dubchak I."/>
            <person name="Garcia-Fernandez J."/>
            <person name="Gibson-Brown J.J."/>
            <person name="Grigoriev I.V."/>
            <person name="Horton A.C."/>
            <person name="de Jong P.J."/>
            <person name="Jurka J."/>
            <person name="Kapitonov V.V."/>
            <person name="Kohara Y."/>
            <person name="Kuroki Y."/>
            <person name="Lindquist E."/>
            <person name="Lucas S."/>
            <person name="Osoegawa K."/>
            <person name="Pennacchio L.A."/>
            <person name="Salamov A.A."/>
            <person name="Satou Y."/>
            <person name="Sauka-Spengler T."/>
            <person name="Schmutz J."/>
            <person name="Shin-I T."/>
            <person name="Toyoda A."/>
            <person name="Bronner-Fraser M."/>
            <person name="Fujiyama A."/>
            <person name="Holland L.Z."/>
            <person name="Holland P.W.H."/>
            <person name="Satoh N."/>
            <person name="Rokhsar D.S."/>
        </authorList>
    </citation>
    <scope>NUCLEOTIDE SEQUENCE [LARGE SCALE GENOMIC DNA]</scope>
    <source>
        <strain evidence="2">S238N-H82</strain>
        <tissue evidence="2">Testes</tissue>
    </source>
</reference>
<evidence type="ECO:0000256" key="1">
    <source>
        <dbReference type="SAM" id="MobiDB-lite"/>
    </source>
</evidence>
<feature type="compositionally biased region" description="Polar residues" evidence="1">
    <location>
        <begin position="170"/>
        <end position="185"/>
    </location>
</feature>
<gene>
    <name evidence="2" type="ORF">BRAFLDRAFT_76519</name>
</gene>